<evidence type="ECO:0000313" key="3">
    <source>
        <dbReference type="Proteomes" id="UP000239480"/>
    </source>
</evidence>
<gene>
    <name evidence="2" type="ORF">CLV78_101355</name>
</gene>
<dbReference type="RefSeq" id="WP_106203052.1">
    <property type="nucleotide sequence ID" value="NZ_PVTD01000001.1"/>
</dbReference>
<proteinExistence type="predicted"/>
<organism evidence="2 3">
    <name type="scientific">Aliiruegeria haliotis</name>
    <dbReference type="NCBI Taxonomy" id="1280846"/>
    <lineage>
        <taxon>Bacteria</taxon>
        <taxon>Pseudomonadati</taxon>
        <taxon>Pseudomonadota</taxon>
        <taxon>Alphaproteobacteria</taxon>
        <taxon>Rhodobacterales</taxon>
        <taxon>Roseobacteraceae</taxon>
        <taxon>Aliiruegeria</taxon>
    </lineage>
</organism>
<feature type="signal peptide" evidence="1">
    <location>
        <begin position="1"/>
        <end position="30"/>
    </location>
</feature>
<evidence type="ECO:0000256" key="1">
    <source>
        <dbReference type="SAM" id="SignalP"/>
    </source>
</evidence>
<sequence length="238" mass="25896">MIWKTPRVRWPGAAHCLIVATALAASTASAEDEHTMEEFYLKDARGMRYCEIGLIFDHGADIYNTSASAGCPEDKWQALDVDALAEEHGARGAFLNGPKFWATDEQTINLAETKSFGGIEARYGATLPAEALAESESAQAYAGFTSTKKQTLIFKAGRPVYELVDPEGNTYILNAYGAEVKDGDPANLASQLSPAEGWSFRVVTPEEDLIVQPPAEGLTQMVGDDMHQYYTRHGKVGQ</sequence>
<dbReference type="EMBL" id="PVTD01000001">
    <property type="protein sequence ID" value="PRY26260.1"/>
    <property type="molecule type" value="Genomic_DNA"/>
</dbReference>
<comment type="caution">
    <text evidence="2">The sequence shown here is derived from an EMBL/GenBank/DDBJ whole genome shotgun (WGS) entry which is preliminary data.</text>
</comment>
<keyword evidence="1" id="KW-0732">Signal</keyword>
<name>A0A2T0RYM3_9RHOB</name>
<dbReference type="OrthoDB" id="9780765at2"/>
<reference evidence="2 3" key="1">
    <citation type="submission" date="2018-03" db="EMBL/GenBank/DDBJ databases">
        <title>Genomic Encyclopedia of Archaeal and Bacterial Type Strains, Phase II (KMG-II): from individual species to whole genera.</title>
        <authorList>
            <person name="Goeker M."/>
        </authorList>
    </citation>
    <scope>NUCLEOTIDE SEQUENCE [LARGE SCALE GENOMIC DNA]</scope>
    <source>
        <strain evidence="2 3">DSM 29328</strain>
    </source>
</reference>
<dbReference type="AlphaFoldDB" id="A0A2T0RYM3"/>
<protein>
    <recommendedName>
        <fullName evidence="4">Protease inhibitor Inh</fullName>
    </recommendedName>
</protein>
<feature type="chain" id="PRO_5015696680" description="Protease inhibitor Inh" evidence="1">
    <location>
        <begin position="31"/>
        <end position="238"/>
    </location>
</feature>
<dbReference type="Proteomes" id="UP000239480">
    <property type="component" value="Unassembled WGS sequence"/>
</dbReference>
<evidence type="ECO:0008006" key="4">
    <source>
        <dbReference type="Google" id="ProtNLM"/>
    </source>
</evidence>
<evidence type="ECO:0000313" key="2">
    <source>
        <dbReference type="EMBL" id="PRY26260.1"/>
    </source>
</evidence>
<accession>A0A2T0RYM3</accession>
<keyword evidence="3" id="KW-1185">Reference proteome</keyword>